<accession>A0A7W6JRK0</accession>
<evidence type="ECO:0000313" key="3">
    <source>
        <dbReference type="Proteomes" id="UP000557392"/>
    </source>
</evidence>
<feature type="chain" id="PRO_5030696792" evidence="1">
    <location>
        <begin position="24"/>
        <end position="106"/>
    </location>
</feature>
<comment type="caution">
    <text evidence="2">The sequence shown here is derived from an EMBL/GenBank/DDBJ whole genome shotgun (WGS) entry which is preliminary data.</text>
</comment>
<dbReference type="NCBIfam" id="TIGR04433">
    <property type="entry name" value="UrcA_uranyl"/>
    <property type="match status" value="1"/>
</dbReference>
<proteinExistence type="predicted"/>
<dbReference type="InterPro" id="IPR030972">
    <property type="entry name" value="UrcA_uranyl"/>
</dbReference>
<evidence type="ECO:0000256" key="1">
    <source>
        <dbReference type="SAM" id="SignalP"/>
    </source>
</evidence>
<gene>
    <name evidence="2" type="ORF">GGR46_001721</name>
</gene>
<sequence>MLKTLIPLALILSPALIPLAAKAQQSHAVIRVSYADLDLSRAEGRTALDRRLARAVDTVCPTTRPGYVTEAPSGLRCKALLRQQVAEARQQAVARHAGTTQISARP</sequence>
<evidence type="ECO:0000313" key="2">
    <source>
        <dbReference type="EMBL" id="MBB4098188.1"/>
    </source>
</evidence>
<dbReference type="AlphaFoldDB" id="A0A7W6JRK0"/>
<feature type="signal peptide" evidence="1">
    <location>
        <begin position="1"/>
        <end position="23"/>
    </location>
</feature>
<reference evidence="2 3" key="1">
    <citation type="submission" date="2020-08" db="EMBL/GenBank/DDBJ databases">
        <title>Genomic Encyclopedia of Type Strains, Phase IV (KMG-IV): sequencing the most valuable type-strain genomes for metagenomic binning, comparative biology and taxonomic classification.</title>
        <authorList>
            <person name="Goeker M."/>
        </authorList>
    </citation>
    <scope>NUCLEOTIDE SEQUENCE [LARGE SCALE GENOMIC DNA]</scope>
    <source>
        <strain evidence="2 3">DSM 101806</strain>
    </source>
</reference>
<dbReference type="RefSeq" id="WP_183996427.1">
    <property type="nucleotide sequence ID" value="NZ_JACIEH010000001.1"/>
</dbReference>
<keyword evidence="1" id="KW-0732">Signal</keyword>
<name>A0A7W6JRK0_9SPHN</name>
<keyword evidence="3" id="KW-1185">Reference proteome</keyword>
<dbReference type="EMBL" id="JACIEH010000001">
    <property type="protein sequence ID" value="MBB4098188.1"/>
    <property type="molecule type" value="Genomic_DNA"/>
</dbReference>
<organism evidence="2 3">
    <name type="scientific">Sphingomonas kyeonggiensis</name>
    <dbReference type="NCBI Taxonomy" id="1268553"/>
    <lineage>
        <taxon>Bacteria</taxon>
        <taxon>Pseudomonadati</taxon>
        <taxon>Pseudomonadota</taxon>
        <taxon>Alphaproteobacteria</taxon>
        <taxon>Sphingomonadales</taxon>
        <taxon>Sphingomonadaceae</taxon>
        <taxon>Sphingomonas</taxon>
    </lineage>
</organism>
<protein>
    <submittedName>
        <fullName evidence="2">UrcA family protein</fullName>
    </submittedName>
</protein>
<dbReference type="Proteomes" id="UP000557392">
    <property type="component" value="Unassembled WGS sequence"/>
</dbReference>